<protein>
    <submittedName>
        <fullName evidence="1">Uncharacterized protein</fullName>
    </submittedName>
</protein>
<proteinExistence type="predicted"/>
<accession>A0A450YFY6</accession>
<dbReference type="EMBL" id="CAADFT010000007">
    <property type="protein sequence ID" value="VFK40441.1"/>
    <property type="molecule type" value="Genomic_DNA"/>
</dbReference>
<organism evidence="1">
    <name type="scientific">Candidatus Kentrum sp. TC</name>
    <dbReference type="NCBI Taxonomy" id="2126339"/>
    <lineage>
        <taxon>Bacteria</taxon>
        <taxon>Pseudomonadati</taxon>
        <taxon>Pseudomonadota</taxon>
        <taxon>Gammaproteobacteria</taxon>
        <taxon>Candidatus Kentrum</taxon>
    </lineage>
</organism>
<name>A0A450YFY6_9GAMM</name>
<reference evidence="1" key="1">
    <citation type="submission" date="2019-02" db="EMBL/GenBank/DDBJ databases">
        <authorList>
            <person name="Gruber-Vodicka R. H."/>
            <person name="Seah K. B. B."/>
        </authorList>
    </citation>
    <scope>NUCLEOTIDE SEQUENCE</scope>
    <source>
        <strain evidence="1">BECK_BZ125</strain>
    </source>
</reference>
<sequence>MNPHSVNCFRTMDYGIFYKDELPVTEDWPVFGWDIFIGSYNSSERVRRVFDKASAEQKHWFVVLDYGYSSDELPEQAVYHCASKREDEAVLAFARERLPNDLRGLKIAIDITGFIKPYMMFLLFYLQEKGVRKVTG</sequence>
<evidence type="ECO:0000313" key="1">
    <source>
        <dbReference type="EMBL" id="VFK40441.1"/>
    </source>
</evidence>
<dbReference type="AlphaFoldDB" id="A0A450YFY6"/>
<gene>
    <name evidence="1" type="ORF">BECKTC1821E_GA0114239_100743</name>
</gene>